<protein>
    <submittedName>
        <fullName evidence="1">Uncharacterized protein</fullName>
    </submittedName>
</protein>
<evidence type="ECO:0000313" key="1">
    <source>
        <dbReference type="EMBL" id="SDS05001.1"/>
    </source>
</evidence>
<evidence type="ECO:0000313" key="2">
    <source>
        <dbReference type="Proteomes" id="UP000199700"/>
    </source>
</evidence>
<dbReference type="EMBL" id="LT629739">
    <property type="protein sequence ID" value="SDS05001.1"/>
    <property type="molecule type" value="Genomic_DNA"/>
</dbReference>
<dbReference type="STRING" id="629680.SAMN04489751_1108"/>
<sequence length="137" mass="14480">MSKLKSWFKSELPSQKYNGSFGGSFLDGFRIQYRTKTGFEKLPTAGLTATVQDGANVGTYVSAKRVVAGGVLFGPLGAGVGALIRKNQNEIHVVLERDDQIIGTISGSAKHTAKARTFAEKVNASSSDPGNTGEVES</sequence>
<dbReference type="AlphaFoldDB" id="A0A1H1P196"/>
<name>A0A1H1P196_BRESA</name>
<accession>A0A1H1P196</accession>
<keyword evidence="2" id="KW-1185">Reference proteome</keyword>
<proteinExistence type="predicted"/>
<dbReference type="RefSeq" id="WP_092103860.1">
    <property type="nucleotide sequence ID" value="NZ_LT629739.1"/>
</dbReference>
<reference evidence="1" key="1">
    <citation type="submission" date="2016-10" db="EMBL/GenBank/DDBJ databases">
        <authorList>
            <person name="Varghese N."/>
            <person name="Submissions S."/>
        </authorList>
    </citation>
    <scope>NUCLEOTIDE SEQUENCE [LARGE SCALE GENOMIC DNA]</scope>
    <source>
        <strain evidence="1">DSM 22082</strain>
    </source>
</reference>
<organism evidence="1 2">
    <name type="scientific">Brevibacterium sandarakinum</name>
    <dbReference type="NCBI Taxonomy" id="629680"/>
    <lineage>
        <taxon>Bacteria</taxon>
        <taxon>Bacillati</taxon>
        <taxon>Actinomycetota</taxon>
        <taxon>Actinomycetes</taxon>
        <taxon>Micrococcales</taxon>
        <taxon>Brevibacteriaceae</taxon>
        <taxon>Brevibacterium</taxon>
    </lineage>
</organism>
<dbReference type="Proteomes" id="UP000199700">
    <property type="component" value="Chromosome"/>
</dbReference>
<gene>
    <name evidence="1" type="ORF">SAMN04489751_1108</name>
</gene>
<dbReference type="OrthoDB" id="5066941at2"/>